<feature type="region of interest" description="Disordered" evidence="6">
    <location>
        <begin position="297"/>
        <end position="330"/>
    </location>
</feature>
<evidence type="ECO:0000256" key="3">
    <source>
        <dbReference type="ARBA" id="ARBA00023125"/>
    </source>
</evidence>
<feature type="region of interest" description="Disordered" evidence="6">
    <location>
        <begin position="84"/>
        <end position="103"/>
    </location>
</feature>
<feature type="compositionally biased region" description="Low complexity" evidence="6">
    <location>
        <begin position="200"/>
        <end position="228"/>
    </location>
</feature>
<organism evidence="8 9">
    <name type="scientific">Scytalidium lignicola</name>
    <name type="common">Hyphomycete</name>
    <dbReference type="NCBI Taxonomy" id="5539"/>
    <lineage>
        <taxon>Eukaryota</taxon>
        <taxon>Fungi</taxon>
        <taxon>Dikarya</taxon>
        <taxon>Ascomycota</taxon>
        <taxon>Pezizomycotina</taxon>
        <taxon>Leotiomycetes</taxon>
        <taxon>Leotiomycetes incertae sedis</taxon>
        <taxon>Scytalidium</taxon>
    </lineage>
</organism>
<keyword evidence="4" id="KW-0804">Transcription</keyword>
<evidence type="ECO:0000313" key="9">
    <source>
        <dbReference type="Proteomes" id="UP000258309"/>
    </source>
</evidence>
<dbReference type="GO" id="GO:0005634">
    <property type="term" value="C:nucleus"/>
    <property type="evidence" value="ECO:0007669"/>
    <property type="project" value="UniProtKB-SubCell"/>
</dbReference>
<evidence type="ECO:0000256" key="5">
    <source>
        <dbReference type="ARBA" id="ARBA00023242"/>
    </source>
</evidence>
<dbReference type="OrthoDB" id="1939598at2759"/>
<dbReference type="GO" id="GO:0000977">
    <property type="term" value="F:RNA polymerase II transcription regulatory region sequence-specific DNA binding"/>
    <property type="evidence" value="ECO:0007669"/>
    <property type="project" value="TreeGrafter"/>
</dbReference>
<dbReference type="InterPro" id="IPR004827">
    <property type="entry name" value="bZIP"/>
</dbReference>
<evidence type="ECO:0000256" key="1">
    <source>
        <dbReference type="ARBA" id="ARBA00004123"/>
    </source>
</evidence>
<evidence type="ECO:0000256" key="2">
    <source>
        <dbReference type="ARBA" id="ARBA00023015"/>
    </source>
</evidence>
<feature type="non-terminal residue" evidence="8">
    <location>
        <position position="330"/>
    </location>
</feature>
<dbReference type="EMBL" id="NCSJ02000074">
    <property type="protein sequence ID" value="RFU31525.1"/>
    <property type="molecule type" value="Genomic_DNA"/>
</dbReference>
<keyword evidence="5" id="KW-0539">Nucleus</keyword>
<feature type="region of interest" description="Disordered" evidence="6">
    <location>
        <begin position="125"/>
        <end position="160"/>
    </location>
</feature>
<dbReference type="AlphaFoldDB" id="A0A3E2HDT5"/>
<name>A0A3E2HDT5_SCYLI</name>
<dbReference type="SUPFAM" id="SSF57959">
    <property type="entry name" value="Leucine zipper domain"/>
    <property type="match status" value="1"/>
</dbReference>
<keyword evidence="2" id="KW-0805">Transcription regulation</keyword>
<proteinExistence type="predicted"/>
<evidence type="ECO:0000313" key="8">
    <source>
        <dbReference type="EMBL" id="RFU31525.1"/>
    </source>
</evidence>
<dbReference type="Pfam" id="PF07716">
    <property type="entry name" value="bZIP_2"/>
    <property type="match status" value="1"/>
</dbReference>
<feature type="compositionally biased region" description="Polar residues" evidence="6">
    <location>
        <begin position="89"/>
        <end position="103"/>
    </location>
</feature>
<feature type="compositionally biased region" description="Basic and acidic residues" evidence="6">
    <location>
        <begin position="258"/>
        <end position="271"/>
    </location>
</feature>
<dbReference type="OMA" id="WDAGFES"/>
<dbReference type="Proteomes" id="UP000258309">
    <property type="component" value="Unassembled WGS sequence"/>
</dbReference>
<feature type="compositionally biased region" description="Basic residues" evidence="6">
    <location>
        <begin position="61"/>
        <end position="73"/>
    </location>
</feature>
<feature type="domain" description="BZIP" evidence="7">
    <location>
        <begin position="240"/>
        <end position="254"/>
    </location>
</feature>
<comment type="subcellular location">
    <subcellularLocation>
        <location evidence="1">Nucleus</location>
    </subcellularLocation>
</comment>
<dbReference type="STRING" id="5539.A0A3E2HDT5"/>
<sequence>MFHPDPSLPRPPGTGTDELEYYSTQQRRLSQQIASLKAEEFGLRISTALDDEEDDNDHQHQHQHHQHHQHQHQHHDNIAPQDTLHTRESSTSSHVNSGWTGSSAAAEKAFDPLSWSPWDAGFESSRPAAVAAPPPATMDLRHPSSSSYYHHHHHQDPRERAAAQSLISFYDSSLSTTQEHPAESNAPGESQYPSPSAFDPARSSAASESSSSSITVAPPASPAAAGPSRGRREQDDPDLKRLRNTAASARFRAKKKKREESLERAAKEKRERLAVLEDRIHQLETENQWLKDLILEKHDKIKGKGKEKDEDAHAKEDDREGDPRKDGVGT</sequence>
<dbReference type="PROSITE" id="PS00036">
    <property type="entry name" value="BZIP_BASIC"/>
    <property type="match status" value="1"/>
</dbReference>
<evidence type="ECO:0000256" key="6">
    <source>
        <dbReference type="SAM" id="MobiDB-lite"/>
    </source>
</evidence>
<dbReference type="PANTHER" id="PTHR13044">
    <property type="entry name" value="ACTIVATING TRANSCRIPTION FACTOR ATF 4/5"/>
    <property type="match status" value="1"/>
</dbReference>
<gene>
    <name evidence="8" type="ORF">B7463_g4845</name>
</gene>
<feature type="region of interest" description="Disordered" evidence="6">
    <location>
        <begin position="173"/>
        <end position="271"/>
    </location>
</feature>
<evidence type="ECO:0000259" key="7">
    <source>
        <dbReference type="PROSITE" id="PS00036"/>
    </source>
</evidence>
<feature type="compositionally biased region" description="Basic and acidic residues" evidence="6">
    <location>
        <begin position="230"/>
        <end position="241"/>
    </location>
</feature>
<dbReference type="GO" id="GO:0001228">
    <property type="term" value="F:DNA-binding transcription activator activity, RNA polymerase II-specific"/>
    <property type="evidence" value="ECO:0007669"/>
    <property type="project" value="TreeGrafter"/>
</dbReference>
<dbReference type="PANTHER" id="PTHR13044:SF14">
    <property type="entry name" value="CRYPTOCEPHAL, ISOFORM A"/>
    <property type="match status" value="1"/>
</dbReference>
<dbReference type="Gene3D" id="1.20.5.170">
    <property type="match status" value="1"/>
</dbReference>
<keyword evidence="9" id="KW-1185">Reference proteome</keyword>
<feature type="region of interest" description="Disordered" evidence="6">
    <location>
        <begin position="47"/>
        <end position="76"/>
    </location>
</feature>
<dbReference type="CDD" id="cd14705">
    <property type="entry name" value="bZIP_Zip1"/>
    <property type="match status" value="1"/>
</dbReference>
<dbReference type="InterPro" id="IPR046347">
    <property type="entry name" value="bZIP_sf"/>
</dbReference>
<comment type="caution">
    <text evidence="8">The sequence shown here is derived from an EMBL/GenBank/DDBJ whole genome shotgun (WGS) entry which is preliminary data.</text>
</comment>
<feature type="non-terminal residue" evidence="8">
    <location>
        <position position="1"/>
    </location>
</feature>
<keyword evidence="3" id="KW-0238">DNA-binding</keyword>
<accession>A0A3E2HDT5</accession>
<evidence type="ECO:0000256" key="4">
    <source>
        <dbReference type="ARBA" id="ARBA00023163"/>
    </source>
</evidence>
<protein>
    <recommendedName>
        <fullName evidence="7">BZIP domain-containing protein</fullName>
    </recommendedName>
</protein>
<reference evidence="8 9" key="1">
    <citation type="submission" date="2018-05" db="EMBL/GenBank/DDBJ databases">
        <title>Draft genome sequence of Scytalidium lignicola DSM 105466, a ubiquitous saprotrophic fungus.</title>
        <authorList>
            <person name="Buettner E."/>
            <person name="Gebauer A.M."/>
            <person name="Hofrichter M."/>
            <person name="Liers C."/>
            <person name="Kellner H."/>
        </authorList>
    </citation>
    <scope>NUCLEOTIDE SEQUENCE [LARGE SCALE GENOMIC DNA]</scope>
    <source>
        <strain evidence="8 9">DSM 105466</strain>
    </source>
</reference>